<evidence type="ECO:0000256" key="2">
    <source>
        <dbReference type="ARBA" id="ARBA00001913"/>
    </source>
</evidence>
<dbReference type="RefSeq" id="XP_037149637.1">
    <property type="nucleotide sequence ID" value="XM_037294256.1"/>
</dbReference>
<keyword evidence="17" id="KW-1185">Reference proteome</keyword>
<dbReference type="SUPFAM" id="SSF51283">
    <property type="entry name" value="dUTPase-like"/>
    <property type="match status" value="1"/>
</dbReference>
<dbReference type="GO" id="GO:0004556">
    <property type="term" value="F:alpha-amylase activity"/>
    <property type="evidence" value="ECO:0007669"/>
    <property type="project" value="UniProtKB-EC"/>
</dbReference>
<evidence type="ECO:0000256" key="4">
    <source>
        <dbReference type="ARBA" id="ARBA00012595"/>
    </source>
</evidence>
<dbReference type="SUPFAM" id="SSF51445">
    <property type="entry name" value="(Trans)glycosidases"/>
    <property type="match status" value="1"/>
</dbReference>
<feature type="signal peptide" evidence="14">
    <location>
        <begin position="1"/>
        <end position="18"/>
    </location>
</feature>
<dbReference type="InterPro" id="IPR036157">
    <property type="entry name" value="dUTPase-like_sf"/>
</dbReference>
<dbReference type="Gene3D" id="2.70.40.10">
    <property type="match status" value="1"/>
</dbReference>
<feature type="compositionally biased region" description="Pro residues" evidence="13">
    <location>
        <begin position="846"/>
        <end position="874"/>
    </location>
</feature>
<evidence type="ECO:0000256" key="6">
    <source>
        <dbReference type="ARBA" id="ARBA00022729"/>
    </source>
</evidence>
<evidence type="ECO:0000256" key="8">
    <source>
        <dbReference type="ARBA" id="ARBA00022837"/>
    </source>
</evidence>
<dbReference type="InterPro" id="IPR015340">
    <property type="entry name" value="A_amylase_C_dom"/>
</dbReference>
<reference evidence="16 17" key="1">
    <citation type="journal article" date="2020" name="Genomics">
        <title>Complete, high-quality genomes from long-read metagenomic sequencing of two wolf lichen thalli reveals enigmatic genome architecture.</title>
        <authorList>
            <person name="McKenzie S.K."/>
            <person name="Walston R.F."/>
            <person name="Allen J.L."/>
        </authorList>
    </citation>
    <scope>NUCLEOTIDE SEQUENCE [LARGE SCALE GENOMIC DNA]</scope>
    <source>
        <strain evidence="16">WasteWater1</strain>
    </source>
</reference>
<dbReference type="CDD" id="cd07557">
    <property type="entry name" value="trimeric_dUTPase"/>
    <property type="match status" value="1"/>
</dbReference>
<dbReference type="EMBL" id="JACCJB010000017">
    <property type="protein sequence ID" value="KAF6220202.1"/>
    <property type="molecule type" value="Genomic_DNA"/>
</dbReference>
<feature type="domain" description="Glycosyl hydrolase family 13 catalytic" evidence="15">
    <location>
        <begin position="31"/>
        <end position="385"/>
    </location>
</feature>
<sequence length="1081" mass="120614">MALAILVVLYTYLGLAAALSKEEWRSQSIYQLLTDRYAQTNGSTAPCGNLGDYCGGSWQGITNNLDYIQDMGFTAIWISPITEQIPGITYEGAAYHGFWPQQINQVNSNFGTAADLKDLSNALHERGMYLMVDMVTNDMAWNGNYTTVDYSIYDVFNDSSYYHTYCPITDYQNSSNAVECWSGDQHISLPDLATENSVVLSKWEAWVSNITKTYGIDGIRLDACLEQNQQFFTSFEAAAGMYIICEVYDYPIPKVCDYQNYVSGLLNFPVWYLITDAFGSISGSITNLYNGITEMQGNCTDVSLLGNFVENHDVDRLPYTVEDIGLDQNAIAFAMLNDGIPIIYAGEEQHYSGGSPPADRETTWTSGYNTTTIYYQLIKKINALRACLINNDATYLTTESVPFFLDTQVLAVKKGSTPAAQLVGVYNNRGTGAASYTINMENTGWTAGDLVYEIYTEQTVTHLGDNRNTDINVHRFTNYYHAVHVHINRSAHFDNSFFFGRNFKLRPGIFQLFTSTYKLYDNRYTHFDNNNFFDRDFKLYTGVSQLFSDILKLYDNRYTHFDNNYFIDRAFKLCTGIFELFTSTFELYDNRCTHFDNSYYFDRAFKLCTGIFKLFSNILKLYDKLYRSFKLRSGIFQLFTSTFKLYDNRYTYFDNSYFFDRDFKLCTGIFQLFSSTLKLYDKLCRSFKLRTPVCEAVTYSDGFCYLKSDPGAVYNEAGSDSAFVISTLNGPETIASGYLSGNISQSNPACPDANGNTFEFNGYVYVVGCSIDNYVVDISTAPGADLATCVESCISFSGTQSCAAVTYNNGSCHFKASVGTVFPATGAETAFIIANNATGNPVALTPSPPRPSPPSPGNPSPPPNPPGPPSPGNPSLPSNPNVSPGPLSPGNPSLPPNPTGTYTVSYGYEIVVREMNATFDPPESKRNRVDLTLKRIETWTSPGVIDLDNSQRVKATTTHRRYLKGHHRPEYSTSQAETRSSPSSFRPDEADEQDGGILEIVLFSSGSYLVEFNESVDVPLDLMGQIFVRSSLFRLEALLSAGVMDSGYKGGVGAMLQVLRSAWLDRVSRYQSRTDGLPPDE</sequence>
<dbReference type="InterPro" id="IPR033704">
    <property type="entry name" value="dUTPase_trimeric"/>
</dbReference>
<dbReference type="SMART" id="SM00642">
    <property type="entry name" value="Aamy"/>
    <property type="match status" value="1"/>
</dbReference>
<comment type="similarity">
    <text evidence="3">Belongs to the glycosyl hydrolase 13 family.</text>
</comment>
<dbReference type="Pfam" id="PF22769">
    <property type="entry name" value="DCD"/>
    <property type="match status" value="1"/>
</dbReference>
<dbReference type="InterPro" id="IPR013780">
    <property type="entry name" value="Glyco_hydro_b"/>
</dbReference>
<comment type="cofactor">
    <cofactor evidence="2">
        <name>Ca(2+)</name>
        <dbReference type="ChEBI" id="CHEBI:29108"/>
    </cofactor>
</comment>
<keyword evidence="8" id="KW-0106">Calcium</keyword>
<evidence type="ECO:0000256" key="7">
    <source>
        <dbReference type="ARBA" id="ARBA00022801"/>
    </source>
</evidence>
<dbReference type="Pfam" id="PF09260">
    <property type="entry name" value="A_amylase_dom_C"/>
    <property type="match status" value="1"/>
</dbReference>
<evidence type="ECO:0000313" key="16">
    <source>
        <dbReference type="EMBL" id="KAF6220202.1"/>
    </source>
</evidence>
<evidence type="ECO:0000259" key="15">
    <source>
        <dbReference type="SMART" id="SM00642"/>
    </source>
</evidence>
<evidence type="ECO:0000313" key="17">
    <source>
        <dbReference type="Proteomes" id="UP000593566"/>
    </source>
</evidence>
<evidence type="ECO:0000256" key="11">
    <source>
        <dbReference type="ARBA" id="ARBA00023277"/>
    </source>
</evidence>
<organism evidence="16 17">
    <name type="scientific">Letharia lupina</name>
    <dbReference type="NCBI Taxonomy" id="560253"/>
    <lineage>
        <taxon>Eukaryota</taxon>
        <taxon>Fungi</taxon>
        <taxon>Dikarya</taxon>
        <taxon>Ascomycota</taxon>
        <taxon>Pezizomycotina</taxon>
        <taxon>Lecanoromycetes</taxon>
        <taxon>OSLEUM clade</taxon>
        <taxon>Lecanoromycetidae</taxon>
        <taxon>Lecanorales</taxon>
        <taxon>Lecanorineae</taxon>
        <taxon>Parmeliaceae</taxon>
        <taxon>Letharia</taxon>
    </lineage>
</organism>
<evidence type="ECO:0000256" key="9">
    <source>
        <dbReference type="ARBA" id="ARBA00023157"/>
    </source>
</evidence>
<feature type="chain" id="PRO_5034688184" description="alpha-amylase" evidence="14">
    <location>
        <begin position="19"/>
        <end position="1081"/>
    </location>
</feature>
<dbReference type="Gene3D" id="2.60.40.1180">
    <property type="entry name" value="Golgi alpha-mannosidase II"/>
    <property type="match status" value="1"/>
</dbReference>
<dbReference type="Pfam" id="PF00128">
    <property type="entry name" value="Alpha-amylase"/>
    <property type="match status" value="1"/>
</dbReference>
<keyword evidence="7" id="KW-0378">Hydrolase</keyword>
<keyword evidence="5" id="KW-0479">Metal-binding</keyword>
<keyword evidence="11" id="KW-0119">Carbohydrate metabolism</keyword>
<feature type="region of interest" description="Disordered" evidence="13">
    <location>
        <begin position="956"/>
        <end position="991"/>
    </location>
</feature>
<dbReference type="InterPro" id="IPR017853">
    <property type="entry name" value="GH"/>
</dbReference>
<evidence type="ECO:0000256" key="10">
    <source>
        <dbReference type="ARBA" id="ARBA00023180"/>
    </source>
</evidence>
<dbReference type="PANTHER" id="PTHR10357">
    <property type="entry name" value="ALPHA-AMYLASE FAMILY MEMBER"/>
    <property type="match status" value="1"/>
</dbReference>
<comment type="caution">
    <text evidence="16">The sequence shown here is derived from an EMBL/GenBank/DDBJ whole genome shotgun (WGS) entry which is preliminary data.</text>
</comment>
<dbReference type="GeneID" id="59331744"/>
<feature type="compositionally biased region" description="Pro residues" evidence="13">
    <location>
        <begin position="886"/>
        <end position="898"/>
    </location>
</feature>
<evidence type="ECO:0000256" key="5">
    <source>
        <dbReference type="ARBA" id="ARBA00022723"/>
    </source>
</evidence>
<feature type="compositionally biased region" description="Polar residues" evidence="13">
    <location>
        <begin position="971"/>
        <end position="984"/>
    </location>
</feature>
<dbReference type="InterPro" id="IPR006047">
    <property type="entry name" value="GH13_cat_dom"/>
</dbReference>
<dbReference type="InterPro" id="IPR011962">
    <property type="entry name" value="dCTP_deaminase"/>
</dbReference>
<evidence type="ECO:0000256" key="14">
    <source>
        <dbReference type="SAM" id="SignalP"/>
    </source>
</evidence>
<keyword evidence="9" id="KW-1015">Disulfide bond</keyword>
<feature type="compositionally biased region" description="Low complexity" evidence="13">
    <location>
        <begin position="875"/>
        <end position="885"/>
    </location>
</feature>
<evidence type="ECO:0000256" key="3">
    <source>
        <dbReference type="ARBA" id="ARBA00008061"/>
    </source>
</evidence>
<keyword evidence="10" id="KW-0325">Glycoprotein</keyword>
<dbReference type="EC" id="3.2.1.1" evidence="4"/>
<dbReference type="Gene3D" id="3.20.20.80">
    <property type="entry name" value="Glycosidases"/>
    <property type="match status" value="1"/>
</dbReference>
<dbReference type="GO" id="GO:0008829">
    <property type="term" value="F:dCTP deaminase activity"/>
    <property type="evidence" value="ECO:0007669"/>
    <property type="project" value="InterPro"/>
</dbReference>
<dbReference type="CDD" id="cd11319">
    <property type="entry name" value="AmyAc_euk_AmyA"/>
    <property type="match status" value="1"/>
</dbReference>
<feature type="compositionally biased region" description="Basic residues" evidence="13">
    <location>
        <begin position="957"/>
        <end position="967"/>
    </location>
</feature>
<dbReference type="FunFam" id="3.20.20.80:FF:000120">
    <property type="entry name" value="Alpha-amylase A"/>
    <property type="match status" value="1"/>
</dbReference>
<dbReference type="PANTHER" id="PTHR10357:SF215">
    <property type="entry name" value="ALPHA-AMYLASE 1"/>
    <property type="match status" value="1"/>
</dbReference>
<evidence type="ECO:0000256" key="13">
    <source>
        <dbReference type="SAM" id="MobiDB-lite"/>
    </source>
</evidence>
<dbReference type="Proteomes" id="UP000593566">
    <property type="component" value="Unassembled WGS sequence"/>
</dbReference>
<evidence type="ECO:0000256" key="12">
    <source>
        <dbReference type="ARBA" id="ARBA00023295"/>
    </source>
</evidence>
<name>A0A8H6CB06_9LECA</name>
<keyword evidence="6 14" id="KW-0732">Signal</keyword>
<dbReference type="AlphaFoldDB" id="A0A8H6CB06"/>
<dbReference type="GO" id="GO:0016052">
    <property type="term" value="P:carbohydrate catabolic process"/>
    <property type="evidence" value="ECO:0007669"/>
    <property type="project" value="InterPro"/>
</dbReference>
<dbReference type="SUPFAM" id="SSF51011">
    <property type="entry name" value="Glycosyl hydrolase domain"/>
    <property type="match status" value="1"/>
</dbReference>
<dbReference type="GO" id="GO:0005509">
    <property type="term" value="F:calcium ion binding"/>
    <property type="evidence" value="ECO:0007669"/>
    <property type="project" value="InterPro"/>
</dbReference>
<evidence type="ECO:0000256" key="1">
    <source>
        <dbReference type="ARBA" id="ARBA00000548"/>
    </source>
</evidence>
<feature type="region of interest" description="Disordered" evidence="13">
    <location>
        <begin position="841"/>
        <end position="900"/>
    </location>
</feature>
<protein>
    <recommendedName>
        <fullName evidence="4">alpha-amylase</fullName>
        <ecNumber evidence="4">3.2.1.1</ecNumber>
    </recommendedName>
</protein>
<accession>A0A8H6CB06</accession>
<gene>
    <name evidence="16" type="ORF">HO133_003333</name>
</gene>
<proteinExistence type="inferred from homology"/>
<keyword evidence="12" id="KW-0326">Glycosidase</keyword>
<dbReference type="GO" id="GO:0006229">
    <property type="term" value="P:dUTP biosynthetic process"/>
    <property type="evidence" value="ECO:0007669"/>
    <property type="project" value="InterPro"/>
</dbReference>
<comment type="catalytic activity">
    <reaction evidence="1">
        <text>Endohydrolysis of (1-&gt;4)-alpha-D-glucosidic linkages in polysaccharides containing three or more (1-&gt;4)-alpha-linked D-glucose units.</text>
        <dbReference type="EC" id="3.2.1.1"/>
    </reaction>
</comment>